<dbReference type="EMBL" id="JBJHZX010000016">
    <property type="protein sequence ID" value="MFL0196255.1"/>
    <property type="molecule type" value="Genomic_DNA"/>
</dbReference>
<feature type="chain" id="PRO_5045617100" evidence="1">
    <location>
        <begin position="30"/>
        <end position="463"/>
    </location>
</feature>
<evidence type="ECO:0000256" key="1">
    <source>
        <dbReference type="SAM" id="SignalP"/>
    </source>
</evidence>
<keyword evidence="1" id="KW-0732">Signal</keyword>
<dbReference type="PANTHER" id="PTHR30032">
    <property type="entry name" value="N-ACETYLMURAMOYL-L-ALANINE AMIDASE-RELATED"/>
    <property type="match status" value="1"/>
</dbReference>
<evidence type="ECO:0000313" key="2">
    <source>
        <dbReference type="EMBL" id="MFL0196255.1"/>
    </source>
</evidence>
<sequence length="463" mass="50407">MKNKLMKLATIICLTSIVINHLTITSATASTITNTITTTNTTTDASTINNLTLKELVSTSIAMPQNGIDEIINGGTTSKNTNHSSFTPDYTKIYYITDMADDEVPVYYYKFSSVNIGQSYPEVIYNGYMRTYDSHTLSAARQFSIMVNNGDTYKKVTGGTLFSNSAKTNSRYQTKRLSSIEDIAKLSNPSSGKLQNIILTAGVTFADSLSSILMASKLQAPIIFINSENDTSATSYITRQLDPNGAIYILGGTGAVSDNTEWYFKLKGYRTIRLGGDTRYDTCEAINNQFPVSGGNPVIIASGENFPDALSISSISVIKNYPIYLTMKDTLPDQTSRLLSRTSPSQIYVIGGAGVISDNVISKLKKYSNNITRISGTDRYETSINVCKYFNIGDYNIAVTTGTDFKYALAGSLAAAMYNAPILLVDGNTTKVKQYLDGSKYSNILILGDAKTISTDTEKALVQ</sequence>
<dbReference type="Gene3D" id="3.40.50.12090">
    <property type="match status" value="2"/>
</dbReference>
<dbReference type="PANTHER" id="PTHR30032:SF8">
    <property type="entry name" value="GERMINATION-SPECIFIC N-ACETYLMURAMOYL-L-ALANINE AMIDASE"/>
    <property type="match status" value="1"/>
</dbReference>
<comment type="caution">
    <text evidence="2">The sequence shown here is derived from an EMBL/GenBank/DDBJ whole genome shotgun (WGS) entry which is preliminary data.</text>
</comment>
<dbReference type="InterPro" id="IPR051922">
    <property type="entry name" value="Bact_Sporulation_Assoc"/>
</dbReference>
<accession>A0ABW8SJN0</accession>
<dbReference type="RefSeq" id="WP_406792365.1">
    <property type="nucleotide sequence ID" value="NZ_JBJHZX010000016.1"/>
</dbReference>
<name>A0ABW8SJN0_9CLOT</name>
<organism evidence="2 3">
    <name type="scientific">Candidatus Clostridium eludens</name>
    <dbReference type="NCBI Taxonomy" id="3381663"/>
    <lineage>
        <taxon>Bacteria</taxon>
        <taxon>Bacillati</taxon>
        <taxon>Bacillota</taxon>
        <taxon>Clostridia</taxon>
        <taxon>Eubacteriales</taxon>
        <taxon>Clostridiaceae</taxon>
        <taxon>Clostridium</taxon>
    </lineage>
</organism>
<proteinExistence type="predicted"/>
<reference evidence="2 3" key="1">
    <citation type="submission" date="2024-11" db="EMBL/GenBank/DDBJ databases">
        <authorList>
            <person name="Heng Y.C."/>
            <person name="Lim A.C.H."/>
            <person name="Lee J.K.Y."/>
            <person name="Kittelmann S."/>
        </authorList>
    </citation>
    <scope>NUCLEOTIDE SEQUENCE [LARGE SCALE GENOMIC DNA]</scope>
    <source>
        <strain evidence="2 3">WILCCON 0269</strain>
    </source>
</reference>
<protein>
    <submittedName>
        <fullName evidence="2">Cell wall-binding repeat-containing protein</fullName>
    </submittedName>
</protein>
<keyword evidence="3" id="KW-1185">Reference proteome</keyword>
<dbReference type="Pfam" id="PF04122">
    <property type="entry name" value="CW_binding_2"/>
    <property type="match status" value="3"/>
</dbReference>
<feature type="signal peptide" evidence="1">
    <location>
        <begin position="1"/>
        <end position="29"/>
    </location>
</feature>
<gene>
    <name evidence="2" type="ORF">ACJDU8_11885</name>
</gene>
<evidence type="ECO:0000313" key="3">
    <source>
        <dbReference type="Proteomes" id="UP001623660"/>
    </source>
</evidence>
<dbReference type="InterPro" id="IPR007253">
    <property type="entry name" value="Cell_wall-bd_2"/>
</dbReference>
<dbReference type="Proteomes" id="UP001623660">
    <property type="component" value="Unassembled WGS sequence"/>
</dbReference>